<protein>
    <submittedName>
        <fullName evidence="2">Uncharacterized protein</fullName>
    </submittedName>
</protein>
<feature type="region of interest" description="Disordered" evidence="1">
    <location>
        <begin position="1"/>
        <end position="30"/>
    </location>
</feature>
<gene>
    <name evidence="2" type="ORF">QNA08_06030</name>
</gene>
<dbReference type="RefSeq" id="WP_283739787.1">
    <property type="nucleotide sequence ID" value="NZ_JASJEV010000003.1"/>
</dbReference>
<organism evidence="2 3">
    <name type="scientific">Chelatococcus albus</name>
    <dbReference type="NCBI Taxonomy" id="3047466"/>
    <lineage>
        <taxon>Bacteria</taxon>
        <taxon>Pseudomonadati</taxon>
        <taxon>Pseudomonadota</taxon>
        <taxon>Alphaproteobacteria</taxon>
        <taxon>Hyphomicrobiales</taxon>
        <taxon>Chelatococcaceae</taxon>
        <taxon>Chelatococcus</taxon>
    </lineage>
</organism>
<proteinExistence type="predicted"/>
<reference evidence="2 3" key="1">
    <citation type="submission" date="2023-05" db="EMBL/GenBank/DDBJ databases">
        <title>Chelatococcus sp. nov., a moderately thermophilic bacterium isolated from hot spring microbial mat.</title>
        <authorList>
            <person name="Hu C.-J."/>
            <person name="Li W.-J."/>
        </authorList>
    </citation>
    <scope>NUCLEOTIDE SEQUENCE [LARGE SCALE GENOMIC DNA]</scope>
    <source>
        <strain evidence="2 3">SYSU G07232</strain>
    </source>
</reference>
<sequence>MPASGEKTTPVAAAREADVPSPAPCDARPATGGLSTDFLNRYDEALMLIELSAQEPSCIEDLRAWRPASYREHFAASPLRQAAVALAAYDALPADARAPFDELVATLDGLTLTTTAALADAATADDRAAIVAVAAPAFRRLIGKAASFINANGTTMPPLDLAEVQALIDELMAR</sequence>
<accession>A0ABT7AEI8</accession>
<keyword evidence="3" id="KW-1185">Reference proteome</keyword>
<evidence type="ECO:0000313" key="2">
    <source>
        <dbReference type="EMBL" id="MDJ1157788.1"/>
    </source>
</evidence>
<name>A0ABT7AEI8_9HYPH</name>
<dbReference type="Proteomes" id="UP001321492">
    <property type="component" value="Unassembled WGS sequence"/>
</dbReference>
<evidence type="ECO:0000313" key="3">
    <source>
        <dbReference type="Proteomes" id="UP001321492"/>
    </source>
</evidence>
<evidence type="ECO:0000256" key="1">
    <source>
        <dbReference type="SAM" id="MobiDB-lite"/>
    </source>
</evidence>
<dbReference type="EMBL" id="JASJEV010000003">
    <property type="protein sequence ID" value="MDJ1157788.1"/>
    <property type="molecule type" value="Genomic_DNA"/>
</dbReference>
<comment type="caution">
    <text evidence="2">The sequence shown here is derived from an EMBL/GenBank/DDBJ whole genome shotgun (WGS) entry which is preliminary data.</text>
</comment>